<evidence type="ECO:0000256" key="5">
    <source>
        <dbReference type="ARBA" id="ARBA00022692"/>
    </source>
</evidence>
<comment type="subcellular location">
    <subcellularLocation>
        <location evidence="1">Membrane</location>
        <topology evidence="1">Single-pass membrane protein</topology>
    </subcellularLocation>
</comment>
<keyword evidence="6 13" id="KW-0479">Metal-binding</keyword>
<evidence type="ECO:0000256" key="2">
    <source>
        <dbReference type="ARBA" id="ARBA00005984"/>
    </source>
</evidence>
<dbReference type="GO" id="GO:0046872">
    <property type="term" value="F:metal ion binding"/>
    <property type="evidence" value="ECO:0007669"/>
    <property type="project" value="UniProtKB-KW"/>
</dbReference>
<keyword evidence="8 13" id="KW-0862">Zinc</keyword>
<feature type="binding site" evidence="13">
    <location>
        <position position="337"/>
    </location>
    <ligand>
        <name>Zn(2+)</name>
        <dbReference type="ChEBI" id="CHEBI:29105"/>
        <label>2</label>
    </ligand>
</feature>
<name>A0A9P0QLI9_9ASCO</name>
<dbReference type="PANTHER" id="PTHR11596:SF5">
    <property type="entry name" value="ALKALINE PHOSPHATASE"/>
    <property type="match status" value="1"/>
</dbReference>
<evidence type="ECO:0000256" key="4">
    <source>
        <dbReference type="ARBA" id="ARBA00022553"/>
    </source>
</evidence>
<dbReference type="PRINTS" id="PR00113">
    <property type="entry name" value="ALKPHPHTASE"/>
</dbReference>
<evidence type="ECO:0000256" key="10">
    <source>
        <dbReference type="ARBA" id="ARBA00022989"/>
    </source>
</evidence>
<evidence type="ECO:0000256" key="12">
    <source>
        <dbReference type="PIRSR" id="PIRSR601952-1"/>
    </source>
</evidence>
<dbReference type="Proteomes" id="UP000837801">
    <property type="component" value="Unassembled WGS sequence"/>
</dbReference>
<dbReference type="Gene3D" id="3.40.720.10">
    <property type="entry name" value="Alkaline Phosphatase, subunit A"/>
    <property type="match status" value="1"/>
</dbReference>
<keyword evidence="7 15" id="KW-0378">Hydrolase</keyword>
<proteinExistence type="inferred from homology"/>
<dbReference type="CDD" id="cd16012">
    <property type="entry name" value="ALP"/>
    <property type="match status" value="1"/>
</dbReference>
<evidence type="ECO:0000256" key="13">
    <source>
        <dbReference type="PIRSR" id="PIRSR601952-2"/>
    </source>
</evidence>
<comment type="catalytic activity">
    <reaction evidence="15">
        <text>a phosphate monoester + H2O = an alcohol + phosphate</text>
        <dbReference type="Rhea" id="RHEA:15017"/>
        <dbReference type="ChEBI" id="CHEBI:15377"/>
        <dbReference type="ChEBI" id="CHEBI:30879"/>
        <dbReference type="ChEBI" id="CHEBI:43474"/>
        <dbReference type="ChEBI" id="CHEBI:67140"/>
        <dbReference type="EC" id="3.1.3.1"/>
    </reaction>
</comment>
<dbReference type="AlphaFoldDB" id="A0A9P0QLI9"/>
<dbReference type="Gene3D" id="1.10.60.40">
    <property type="match status" value="1"/>
</dbReference>
<dbReference type="OrthoDB" id="7392499at2759"/>
<dbReference type="Pfam" id="PF00245">
    <property type="entry name" value="Alk_phosphatase"/>
    <property type="match status" value="1"/>
</dbReference>
<dbReference type="GO" id="GO:0004035">
    <property type="term" value="F:alkaline phosphatase activity"/>
    <property type="evidence" value="ECO:0007669"/>
    <property type="project" value="UniProtKB-EC"/>
</dbReference>
<dbReference type="PANTHER" id="PTHR11596">
    <property type="entry name" value="ALKALINE PHOSPHATASE"/>
    <property type="match status" value="1"/>
</dbReference>
<feature type="binding site" evidence="13">
    <location>
        <position position="184"/>
    </location>
    <ligand>
        <name>Mg(2+)</name>
        <dbReference type="ChEBI" id="CHEBI:18420"/>
    </ligand>
</feature>
<feature type="binding site" evidence="13">
    <location>
        <position position="377"/>
    </location>
    <ligand>
        <name>Zn(2+)</name>
        <dbReference type="ChEBI" id="CHEBI:29105"/>
        <label>2</label>
    </ligand>
</feature>
<evidence type="ECO:0000313" key="17">
    <source>
        <dbReference type="EMBL" id="CAH2350857.1"/>
    </source>
</evidence>
<feature type="binding site" evidence="13">
    <location>
        <position position="328"/>
    </location>
    <ligand>
        <name>Mg(2+)</name>
        <dbReference type="ChEBI" id="CHEBI:18420"/>
    </ligand>
</feature>
<dbReference type="InterPro" id="IPR017850">
    <property type="entry name" value="Alkaline_phosphatase_core_sf"/>
</dbReference>
<evidence type="ECO:0000313" key="18">
    <source>
        <dbReference type="Proteomes" id="UP000837801"/>
    </source>
</evidence>
<evidence type="ECO:0000256" key="14">
    <source>
        <dbReference type="RuleBase" id="RU003946"/>
    </source>
</evidence>
<dbReference type="FunFam" id="1.10.60.40:FF:000002">
    <property type="entry name" value="Alkaline phosphatase"/>
    <property type="match status" value="1"/>
</dbReference>
<dbReference type="PROSITE" id="PS00123">
    <property type="entry name" value="ALKALINE_PHOSPHATASE"/>
    <property type="match status" value="1"/>
</dbReference>
<dbReference type="EC" id="3.1.3.1" evidence="3 15"/>
<evidence type="ECO:0000256" key="6">
    <source>
        <dbReference type="ARBA" id="ARBA00022723"/>
    </source>
</evidence>
<dbReference type="InterPro" id="IPR001952">
    <property type="entry name" value="Alkaline_phosphatase"/>
</dbReference>
<gene>
    <name evidence="17" type="ORF">CLIB1423_02S06722</name>
</gene>
<evidence type="ECO:0000256" key="8">
    <source>
        <dbReference type="ARBA" id="ARBA00022833"/>
    </source>
</evidence>
<dbReference type="SUPFAM" id="SSF53649">
    <property type="entry name" value="Alkaline phosphatase-like"/>
    <property type="match status" value="1"/>
</dbReference>
<organism evidence="17 18">
    <name type="scientific">[Candida] railenensis</name>
    <dbReference type="NCBI Taxonomy" id="45579"/>
    <lineage>
        <taxon>Eukaryota</taxon>
        <taxon>Fungi</taxon>
        <taxon>Dikarya</taxon>
        <taxon>Ascomycota</taxon>
        <taxon>Saccharomycotina</taxon>
        <taxon>Pichiomycetes</taxon>
        <taxon>Debaryomycetaceae</taxon>
        <taxon>Kurtzmaniella</taxon>
    </lineage>
</organism>
<dbReference type="SMART" id="SM00098">
    <property type="entry name" value="alkPPc"/>
    <property type="match status" value="1"/>
</dbReference>
<feature type="active site" description="Phosphoserine intermediate" evidence="12">
    <location>
        <position position="131"/>
    </location>
</feature>
<feature type="binding site" evidence="13">
    <location>
        <position position="182"/>
    </location>
    <ligand>
        <name>Mg(2+)</name>
        <dbReference type="ChEBI" id="CHEBI:18420"/>
    </ligand>
</feature>
<feature type="binding site" evidence="13">
    <location>
        <position position="376"/>
    </location>
    <ligand>
        <name>Zn(2+)</name>
        <dbReference type="ChEBI" id="CHEBI:29105"/>
        <label>2</label>
    </ligand>
</feature>
<keyword evidence="9 13" id="KW-0460">Magnesium</keyword>
<feature type="binding site" evidence="13">
    <location>
        <position position="333"/>
    </location>
    <ligand>
        <name>Zn(2+)</name>
        <dbReference type="ChEBI" id="CHEBI:29105"/>
        <label>2</label>
    </ligand>
</feature>
<dbReference type="GO" id="GO:0000329">
    <property type="term" value="C:fungal-type vacuole membrane"/>
    <property type="evidence" value="ECO:0007669"/>
    <property type="project" value="TreeGrafter"/>
</dbReference>
<evidence type="ECO:0000256" key="15">
    <source>
        <dbReference type="RuleBase" id="RU003947"/>
    </source>
</evidence>
<feature type="binding site" evidence="13">
    <location>
        <position position="489"/>
    </location>
    <ligand>
        <name>Zn(2+)</name>
        <dbReference type="ChEBI" id="CHEBI:29105"/>
        <label>2</label>
    </ligand>
</feature>
<keyword evidence="11 16" id="KW-0472">Membrane</keyword>
<accession>A0A9P0QLI9</accession>
<comment type="caution">
    <text evidence="17">The sequence shown here is derived from an EMBL/GenBank/DDBJ whole genome shotgun (WGS) entry which is preliminary data.</text>
</comment>
<dbReference type="GO" id="GO:0019637">
    <property type="term" value="P:organophosphate metabolic process"/>
    <property type="evidence" value="ECO:0007669"/>
    <property type="project" value="UniProtKB-ARBA"/>
</dbReference>
<feature type="binding site" evidence="13">
    <location>
        <position position="83"/>
    </location>
    <ligand>
        <name>Mg(2+)</name>
        <dbReference type="ChEBI" id="CHEBI:18420"/>
    </ligand>
</feature>
<keyword evidence="18" id="KW-1185">Reference proteome</keyword>
<dbReference type="EMBL" id="CAKXYY010000002">
    <property type="protein sequence ID" value="CAH2350857.1"/>
    <property type="molecule type" value="Genomic_DNA"/>
</dbReference>
<keyword evidence="10 16" id="KW-1133">Transmembrane helix</keyword>
<comment type="cofactor">
    <cofactor evidence="13">
        <name>Mg(2+)</name>
        <dbReference type="ChEBI" id="CHEBI:18420"/>
    </cofactor>
    <text evidence="13">Binds 1 Mg(2+) ion.</text>
</comment>
<sequence>MTSEKQTLLGGESSTVYNHRTSTKKRSWLMIILESLNILLVGTLIFYVYTKDSTLADSTNGGVNSPSTLDPSSKKNVIFMVTDGMGPSSISLARSFKQFRDGLDIDNILRVDQHFIGSSRTRSSSSLVTDSAAGATAFSCGLKTYNGAIGVYPDKTPCGTILEALKLQGYYTGLVVTTRITDATPAAFSAHADYRFQEDLIAEQQLGDSPLGRVVDLIIGGGRCHFYPNSQGNGEGSNGCRADNRNLIEEAKADGWSYVGTRSEFDQLDGGKNVTFPLLGLIADTDVPYDIDRNPKEYPSLAEQAKVALTALSRATEDSDKGFFLLIEGSRIDHAGHHNDPAAQVREVLAFDDAFNEVLKFIDETDTDTIVISTSDHETGGLATARQIAPDYPDYLWYPEVLLNSSHSGEFLANKVYDFKVNNVDGDKYSSLDEFLTREIFENDLGIKDYTHEDIQQIKNAGVNKEALLYTLNNLVSVRSQTGWSTHGHSAVDVNIYGYTNSHALGNELFQSSPYSGLFGNHENIEIGRFMEKITGVNLDEITKKIKGIKHHPQVSEEEIEITSKKHTHEMIVENLE</sequence>
<evidence type="ECO:0000256" key="11">
    <source>
        <dbReference type="ARBA" id="ARBA00023136"/>
    </source>
</evidence>
<keyword evidence="4" id="KW-0597">Phosphoprotein</keyword>
<evidence type="ECO:0000256" key="3">
    <source>
        <dbReference type="ARBA" id="ARBA00012647"/>
    </source>
</evidence>
<comment type="cofactor">
    <cofactor evidence="13">
        <name>Zn(2+)</name>
        <dbReference type="ChEBI" id="CHEBI:29105"/>
    </cofactor>
    <text evidence="13">Binds 2 Zn(2+) ions.</text>
</comment>
<evidence type="ECO:0000256" key="7">
    <source>
        <dbReference type="ARBA" id="ARBA00022801"/>
    </source>
</evidence>
<reference evidence="17" key="1">
    <citation type="submission" date="2022-03" db="EMBL/GenBank/DDBJ databases">
        <authorList>
            <person name="Legras J.-L."/>
            <person name="Devillers H."/>
            <person name="Grondin C."/>
        </authorList>
    </citation>
    <scope>NUCLEOTIDE SEQUENCE</scope>
    <source>
        <strain evidence="17">CLIB 1423</strain>
    </source>
</reference>
<evidence type="ECO:0000256" key="16">
    <source>
        <dbReference type="SAM" id="Phobius"/>
    </source>
</evidence>
<feature type="binding site" evidence="13">
    <location>
        <position position="83"/>
    </location>
    <ligand>
        <name>Zn(2+)</name>
        <dbReference type="ChEBI" id="CHEBI:29105"/>
        <label>2</label>
    </ligand>
</feature>
<protein>
    <recommendedName>
        <fullName evidence="3 15">Alkaline phosphatase</fullName>
        <ecNumber evidence="3 15">3.1.3.1</ecNumber>
    </recommendedName>
</protein>
<dbReference type="InterPro" id="IPR018299">
    <property type="entry name" value="Alkaline_phosphatase_AS"/>
</dbReference>
<evidence type="ECO:0000256" key="9">
    <source>
        <dbReference type="ARBA" id="ARBA00022842"/>
    </source>
</evidence>
<comment type="similarity">
    <text evidence="2 14">Belongs to the alkaline phosphatase family.</text>
</comment>
<keyword evidence="5 16" id="KW-0812">Transmembrane</keyword>
<feature type="transmembrane region" description="Helical" evidence="16">
    <location>
        <begin position="28"/>
        <end position="49"/>
    </location>
</feature>
<dbReference type="FunFam" id="3.40.720.10:FF:000063">
    <property type="entry name" value="Alkaline phosphatase"/>
    <property type="match status" value="1"/>
</dbReference>
<evidence type="ECO:0000256" key="1">
    <source>
        <dbReference type="ARBA" id="ARBA00004167"/>
    </source>
</evidence>